<organism evidence="10 11">
    <name type="scientific">Paenibacillus radicis</name>
    <name type="common">ex Xue et al. 2023</name>
    <dbReference type="NCBI Taxonomy" id="2972489"/>
    <lineage>
        <taxon>Bacteria</taxon>
        <taxon>Bacillati</taxon>
        <taxon>Bacillota</taxon>
        <taxon>Bacilli</taxon>
        <taxon>Bacillales</taxon>
        <taxon>Paenibacillaceae</taxon>
        <taxon>Paenibacillus</taxon>
    </lineage>
</organism>
<evidence type="ECO:0000256" key="1">
    <source>
        <dbReference type="ARBA" id="ARBA00022448"/>
    </source>
</evidence>
<evidence type="ECO:0000256" key="4">
    <source>
        <dbReference type="ARBA" id="ARBA00022982"/>
    </source>
</evidence>
<keyword evidence="2 6" id="KW-0349">Heme</keyword>
<keyword evidence="4" id="KW-0249">Electron transport</keyword>
<dbReference type="InterPro" id="IPR051811">
    <property type="entry name" value="Cytochrome_c550/c551-like"/>
</dbReference>
<feature type="compositionally biased region" description="Gly residues" evidence="7">
    <location>
        <begin position="37"/>
        <end position="51"/>
    </location>
</feature>
<dbReference type="PIRSF" id="PIRSF000025">
    <property type="entry name" value="Cytc_Bsub_c550"/>
    <property type="match status" value="1"/>
</dbReference>
<evidence type="ECO:0000313" key="10">
    <source>
        <dbReference type="EMBL" id="MCR8630680.1"/>
    </source>
</evidence>
<dbReference type="Pfam" id="PF13442">
    <property type="entry name" value="Cytochrome_CBB3"/>
    <property type="match status" value="1"/>
</dbReference>
<feature type="chain" id="PRO_5045170225" evidence="8">
    <location>
        <begin position="25"/>
        <end position="130"/>
    </location>
</feature>
<keyword evidence="3 6" id="KW-0479">Metal-binding</keyword>
<dbReference type="PRINTS" id="PR00605">
    <property type="entry name" value="CYTCHROMECIC"/>
</dbReference>
<keyword evidence="11" id="KW-1185">Reference proteome</keyword>
<dbReference type="InterPro" id="IPR012218">
    <property type="entry name" value="Cyt_c_BACSU-c550-type"/>
</dbReference>
<dbReference type="InterPro" id="IPR009056">
    <property type="entry name" value="Cyt_c-like_dom"/>
</dbReference>
<dbReference type="PANTHER" id="PTHR37823">
    <property type="entry name" value="CYTOCHROME C-553-LIKE"/>
    <property type="match status" value="1"/>
</dbReference>
<sequence>MQYKKRFILILCVIAIICVMTACGKSNNNAGQQAGNNTGGTTPGTTQGGGTATTNANAEAIAKANCIACHGNTLDGMGDSKKNLQKVGAKLTKDQIATTIANGRGGMPAFKGKLKDDEIATLADWLAAKK</sequence>
<dbReference type="EMBL" id="JANQBD010000003">
    <property type="protein sequence ID" value="MCR8630680.1"/>
    <property type="molecule type" value="Genomic_DNA"/>
</dbReference>
<protein>
    <submittedName>
        <fullName evidence="10">Cytochrome c</fullName>
    </submittedName>
</protein>
<gene>
    <name evidence="10" type="ORF">NV381_05630</name>
</gene>
<feature type="domain" description="Cytochrome c" evidence="9">
    <location>
        <begin position="53"/>
        <end position="130"/>
    </location>
</feature>
<comment type="caution">
    <text evidence="10">The sequence shown here is derived from an EMBL/GenBank/DDBJ whole genome shotgun (WGS) entry which is preliminary data.</text>
</comment>
<keyword evidence="5 6" id="KW-0408">Iron</keyword>
<feature type="region of interest" description="Disordered" evidence="7">
    <location>
        <begin position="31"/>
        <end position="52"/>
    </location>
</feature>
<evidence type="ECO:0000256" key="7">
    <source>
        <dbReference type="SAM" id="MobiDB-lite"/>
    </source>
</evidence>
<feature type="signal peptide" evidence="8">
    <location>
        <begin position="1"/>
        <end position="24"/>
    </location>
</feature>
<name>A0ABT1YD39_9BACL</name>
<evidence type="ECO:0000256" key="6">
    <source>
        <dbReference type="PROSITE-ProRule" id="PRU00433"/>
    </source>
</evidence>
<evidence type="ECO:0000256" key="3">
    <source>
        <dbReference type="ARBA" id="ARBA00022723"/>
    </source>
</evidence>
<dbReference type="PROSITE" id="PS51007">
    <property type="entry name" value="CYTC"/>
    <property type="match status" value="1"/>
</dbReference>
<dbReference type="RefSeq" id="WP_258212291.1">
    <property type="nucleotide sequence ID" value="NZ_JANQBD010000003.1"/>
</dbReference>
<evidence type="ECO:0000313" key="11">
    <source>
        <dbReference type="Proteomes" id="UP001300012"/>
    </source>
</evidence>
<dbReference type="InterPro" id="IPR008168">
    <property type="entry name" value="Cyt_C_IC"/>
</dbReference>
<dbReference type="Gene3D" id="1.10.760.10">
    <property type="entry name" value="Cytochrome c-like domain"/>
    <property type="match status" value="1"/>
</dbReference>
<keyword evidence="1" id="KW-0813">Transport</keyword>
<proteinExistence type="predicted"/>
<accession>A0ABT1YD39</accession>
<evidence type="ECO:0000256" key="5">
    <source>
        <dbReference type="ARBA" id="ARBA00023004"/>
    </source>
</evidence>
<keyword evidence="8" id="KW-0732">Signal</keyword>
<dbReference type="PROSITE" id="PS51257">
    <property type="entry name" value="PROKAR_LIPOPROTEIN"/>
    <property type="match status" value="1"/>
</dbReference>
<dbReference type="InterPro" id="IPR036909">
    <property type="entry name" value="Cyt_c-like_dom_sf"/>
</dbReference>
<dbReference type="Proteomes" id="UP001300012">
    <property type="component" value="Unassembled WGS sequence"/>
</dbReference>
<evidence type="ECO:0000256" key="8">
    <source>
        <dbReference type="SAM" id="SignalP"/>
    </source>
</evidence>
<dbReference type="SUPFAM" id="SSF46626">
    <property type="entry name" value="Cytochrome c"/>
    <property type="match status" value="1"/>
</dbReference>
<evidence type="ECO:0000256" key="2">
    <source>
        <dbReference type="ARBA" id="ARBA00022617"/>
    </source>
</evidence>
<reference evidence="10 11" key="1">
    <citation type="submission" date="2022-08" db="EMBL/GenBank/DDBJ databases">
        <title>Paenibacillus endoradicis sp. nov., Paenibacillus radicibacter sp. nov and Paenibacillus pararadicis sp. nov., three cold-adapted plant growth-promoting bacteria isolated from root of Larix gmelinii in Great Khingan.</title>
        <authorList>
            <person name="Xue H."/>
        </authorList>
    </citation>
    <scope>NUCLEOTIDE SEQUENCE [LARGE SCALE GENOMIC DNA]</scope>
    <source>
        <strain evidence="10 11">N5-1-1-5</strain>
    </source>
</reference>
<evidence type="ECO:0000259" key="9">
    <source>
        <dbReference type="PROSITE" id="PS51007"/>
    </source>
</evidence>
<dbReference type="PANTHER" id="PTHR37823:SF4">
    <property type="entry name" value="MENAQUINOL-CYTOCHROME C REDUCTASE CYTOCHROME B_C SUBUNIT"/>
    <property type="match status" value="1"/>
</dbReference>